<feature type="region of interest" description="Disordered" evidence="1">
    <location>
        <begin position="81"/>
        <end position="126"/>
    </location>
</feature>
<comment type="caution">
    <text evidence="3">The sequence shown here is derived from an EMBL/GenBank/DDBJ whole genome shotgun (WGS) entry which is preliminary data.</text>
</comment>
<evidence type="ECO:0000256" key="2">
    <source>
        <dbReference type="SAM" id="Phobius"/>
    </source>
</evidence>
<dbReference type="Proteomes" id="UP000230750">
    <property type="component" value="Unassembled WGS sequence"/>
</dbReference>
<organism evidence="3 4">
    <name type="scientific">Stichopus japonicus</name>
    <name type="common">Sea cucumber</name>
    <dbReference type="NCBI Taxonomy" id="307972"/>
    <lineage>
        <taxon>Eukaryota</taxon>
        <taxon>Metazoa</taxon>
        <taxon>Echinodermata</taxon>
        <taxon>Eleutherozoa</taxon>
        <taxon>Echinozoa</taxon>
        <taxon>Holothuroidea</taxon>
        <taxon>Aspidochirotacea</taxon>
        <taxon>Aspidochirotida</taxon>
        <taxon>Stichopodidae</taxon>
        <taxon>Apostichopus</taxon>
    </lineage>
</organism>
<dbReference type="OrthoDB" id="5983149at2759"/>
<dbReference type="AlphaFoldDB" id="A0A2G8LD20"/>
<dbReference type="PANTHER" id="PTHR46579:SF2">
    <property type="entry name" value="C2H2-TYPE DOMAIN-CONTAINING PROTEIN"/>
    <property type="match status" value="1"/>
</dbReference>
<dbReference type="InterPro" id="IPR004242">
    <property type="entry name" value="Transposase_21"/>
</dbReference>
<keyword evidence="2" id="KW-0812">Transmembrane</keyword>
<feature type="transmembrane region" description="Helical" evidence="2">
    <location>
        <begin position="248"/>
        <end position="268"/>
    </location>
</feature>
<gene>
    <name evidence="3" type="ORF">BSL78_04961</name>
</gene>
<accession>A0A2G8LD20</accession>
<evidence type="ECO:0008006" key="5">
    <source>
        <dbReference type="Google" id="ProtNLM"/>
    </source>
</evidence>
<keyword evidence="2" id="KW-1133">Transmembrane helix</keyword>
<protein>
    <recommendedName>
        <fullName evidence="5">Transposase domain-containing protein</fullName>
    </recommendedName>
</protein>
<evidence type="ECO:0000256" key="1">
    <source>
        <dbReference type="SAM" id="MobiDB-lite"/>
    </source>
</evidence>
<keyword evidence="4" id="KW-1185">Reference proteome</keyword>
<name>A0A2G8LD20_STIJA</name>
<keyword evidence="2" id="KW-0472">Membrane</keyword>
<dbReference type="EMBL" id="MRZV01000122">
    <property type="protein sequence ID" value="PIK58105.1"/>
    <property type="molecule type" value="Genomic_DNA"/>
</dbReference>
<evidence type="ECO:0000313" key="3">
    <source>
        <dbReference type="EMBL" id="PIK58105.1"/>
    </source>
</evidence>
<dbReference type="PANTHER" id="PTHR46579">
    <property type="entry name" value="F5/8 TYPE C DOMAIN-CONTAINING PROTEIN-RELATED"/>
    <property type="match status" value="1"/>
</dbReference>
<evidence type="ECO:0000313" key="4">
    <source>
        <dbReference type="Proteomes" id="UP000230750"/>
    </source>
</evidence>
<dbReference type="Pfam" id="PF02992">
    <property type="entry name" value="Transposase_21"/>
    <property type="match status" value="1"/>
</dbReference>
<dbReference type="STRING" id="307972.A0A2G8LD20"/>
<feature type="transmembrane region" description="Helical" evidence="2">
    <location>
        <begin position="200"/>
        <end position="221"/>
    </location>
</feature>
<reference evidence="3 4" key="1">
    <citation type="journal article" date="2017" name="PLoS Biol.">
        <title>The sea cucumber genome provides insights into morphological evolution and visceral regeneration.</title>
        <authorList>
            <person name="Zhang X."/>
            <person name="Sun L."/>
            <person name="Yuan J."/>
            <person name="Sun Y."/>
            <person name="Gao Y."/>
            <person name="Zhang L."/>
            <person name="Li S."/>
            <person name="Dai H."/>
            <person name="Hamel J.F."/>
            <person name="Liu C."/>
            <person name="Yu Y."/>
            <person name="Liu S."/>
            <person name="Lin W."/>
            <person name="Guo K."/>
            <person name="Jin S."/>
            <person name="Xu P."/>
            <person name="Storey K.B."/>
            <person name="Huan P."/>
            <person name="Zhang T."/>
            <person name="Zhou Y."/>
            <person name="Zhang J."/>
            <person name="Lin C."/>
            <person name="Li X."/>
            <person name="Xing L."/>
            <person name="Huo D."/>
            <person name="Sun M."/>
            <person name="Wang L."/>
            <person name="Mercier A."/>
            <person name="Li F."/>
            <person name="Yang H."/>
            <person name="Xiang J."/>
        </authorList>
    </citation>
    <scope>NUCLEOTIDE SEQUENCE [LARGE SCALE GENOMIC DNA]</scope>
    <source>
        <strain evidence="3">Shaxun</strain>
        <tissue evidence="3">Muscle</tissue>
    </source>
</reference>
<feature type="compositionally biased region" description="Acidic residues" evidence="1">
    <location>
        <begin position="150"/>
        <end position="179"/>
    </location>
</feature>
<proteinExistence type="predicted"/>
<sequence length="531" mass="61085">MRSFYNHLQKYYNHSNGWSTEALLQEDSHKSSKSDTSSKDKMETEDLISWCPHCSQFLSRRSLYNHKRKFFDRKRGWSKKSFTQRNRHNSSTSDSEDSTVEGGENEQSFMSHEKETSIPCSSNENMTQQKNVKDGYHSQQTVNCLSSETSDADSSESDDGSEIWSDDNGSEILSDDDDDGNIIDGRLDFSSSTHSRTGKWNMACQTVLSWLLFFLCLWHGVNMISNGSLNKLLVFLKAWLNSLPGGDFYITTISSLLPTSLYGCYKYLGISRDAYTKYVVCKKCYKLYRIEECFSQVGGNKVPQVCKNQLKVGKKRFQSCGAQLLKKVKCKGKVMYHPIKVYCFKSIIDTLECYLLRPGFQEECERWRDRKSEDYLSDIYDGQVWKEFNVINGENFLKAKNTYAFMINVDWFQPYKRRPDFSVGAIYMVLLNLPREKRFLQENVFLVGVIPSFGKEPSCINSFLEPLVEELLILYRGLRVKTFQNNFGEKVRAALLAAASDIPAARKLSGFLSHSAHKGCSKCFKLFLVIW</sequence>
<feature type="region of interest" description="Disordered" evidence="1">
    <location>
        <begin position="147"/>
        <end position="179"/>
    </location>
</feature>